<name>A0ABD0JIX2_9CAEN</name>
<sequence length="102" mass="11640">RSVTDQPRPTAARTDKHNAGRFGQEQQPYIDKAKRLRTEQKTSQSHEEITWNAGFSCKFSVMPTRHKCVCAGFSCKFSVMPTRHKCVRRIQLEVIVNCADTA</sequence>
<keyword evidence="3" id="KW-1185">Reference proteome</keyword>
<comment type="caution">
    <text evidence="2">The sequence shown here is derived from an EMBL/GenBank/DDBJ whole genome shotgun (WGS) entry which is preliminary data.</text>
</comment>
<organism evidence="2 3">
    <name type="scientific">Batillaria attramentaria</name>
    <dbReference type="NCBI Taxonomy" id="370345"/>
    <lineage>
        <taxon>Eukaryota</taxon>
        <taxon>Metazoa</taxon>
        <taxon>Spiralia</taxon>
        <taxon>Lophotrochozoa</taxon>
        <taxon>Mollusca</taxon>
        <taxon>Gastropoda</taxon>
        <taxon>Caenogastropoda</taxon>
        <taxon>Sorbeoconcha</taxon>
        <taxon>Cerithioidea</taxon>
        <taxon>Batillariidae</taxon>
        <taxon>Batillaria</taxon>
    </lineage>
</organism>
<dbReference type="EMBL" id="JACVVK020000421">
    <property type="protein sequence ID" value="KAK7474912.1"/>
    <property type="molecule type" value="Genomic_DNA"/>
</dbReference>
<reference evidence="2 3" key="1">
    <citation type="journal article" date="2023" name="Sci. Data">
        <title>Genome assembly of the Korean intertidal mud-creeper Batillaria attramentaria.</title>
        <authorList>
            <person name="Patra A.K."/>
            <person name="Ho P.T."/>
            <person name="Jun S."/>
            <person name="Lee S.J."/>
            <person name="Kim Y."/>
            <person name="Won Y.J."/>
        </authorList>
    </citation>
    <scope>NUCLEOTIDE SEQUENCE [LARGE SCALE GENOMIC DNA]</scope>
    <source>
        <strain evidence="2">Wonlab-2016</strain>
    </source>
</reference>
<protein>
    <recommendedName>
        <fullName evidence="4">SWIM-type domain-containing protein</fullName>
    </recommendedName>
</protein>
<evidence type="ECO:0008006" key="4">
    <source>
        <dbReference type="Google" id="ProtNLM"/>
    </source>
</evidence>
<dbReference type="Proteomes" id="UP001519460">
    <property type="component" value="Unassembled WGS sequence"/>
</dbReference>
<dbReference type="AlphaFoldDB" id="A0ABD0JIX2"/>
<accession>A0ABD0JIX2</accession>
<evidence type="ECO:0000313" key="3">
    <source>
        <dbReference type="Proteomes" id="UP001519460"/>
    </source>
</evidence>
<feature type="non-terminal residue" evidence="2">
    <location>
        <position position="1"/>
    </location>
</feature>
<evidence type="ECO:0000313" key="2">
    <source>
        <dbReference type="EMBL" id="KAK7474912.1"/>
    </source>
</evidence>
<gene>
    <name evidence="2" type="ORF">BaRGS_00033867</name>
</gene>
<proteinExistence type="predicted"/>
<feature type="region of interest" description="Disordered" evidence="1">
    <location>
        <begin position="1"/>
        <end position="26"/>
    </location>
</feature>
<evidence type="ECO:0000256" key="1">
    <source>
        <dbReference type="SAM" id="MobiDB-lite"/>
    </source>
</evidence>